<dbReference type="RefSeq" id="WP_153370299.1">
    <property type="nucleotide sequence ID" value="NZ_CP045650.1"/>
</dbReference>
<sequence>MFKQKYIITIESENPPKICLGDSIYGATVIALEIEQYPDLVDIAWILKRFPMSRTTIIEKIGSFNVGTAGKHLYDPNKVIPLLKTNLTNKRGRKRIN</sequence>
<evidence type="ECO:0000313" key="2">
    <source>
        <dbReference type="EMBL" id="QGA10048.1"/>
    </source>
</evidence>
<gene>
    <name evidence="2" type="ORF">GFH30_00930</name>
    <name evidence="1" type="ORF">GHJ48_05990</name>
</gene>
<reference evidence="3 4" key="1">
    <citation type="submission" date="2019-10" db="EMBL/GenBank/DDBJ databases">
        <authorList>
            <person name="Dong K."/>
        </authorList>
    </citation>
    <scope>NUCLEOTIDE SEQUENCE [LARGE SCALE GENOMIC DNA]</scope>
    <source>
        <strain evidence="2">Dk386</strain>
        <strain evidence="3">dk386</strain>
        <strain evidence="1">Dk771</strain>
        <strain evidence="4">dk771</strain>
    </source>
</reference>
<proteinExistence type="predicted"/>
<evidence type="ECO:0000313" key="4">
    <source>
        <dbReference type="Proteomes" id="UP000480556"/>
    </source>
</evidence>
<dbReference type="Proteomes" id="UP000480556">
    <property type="component" value="Unassembled WGS sequence"/>
</dbReference>
<organism evidence="1 4">
    <name type="scientific">Acinetobacter wanghuae</name>
    <dbReference type="NCBI Taxonomy" id="2662362"/>
    <lineage>
        <taxon>Bacteria</taxon>
        <taxon>Pseudomonadati</taxon>
        <taxon>Pseudomonadota</taxon>
        <taxon>Gammaproteobacteria</taxon>
        <taxon>Moraxellales</taxon>
        <taxon>Moraxellaceae</taxon>
        <taxon>Acinetobacter</taxon>
    </lineage>
</organism>
<dbReference type="EMBL" id="CP045650">
    <property type="protein sequence ID" value="QGA10048.1"/>
    <property type="molecule type" value="Genomic_DNA"/>
</dbReference>
<dbReference type="Proteomes" id="UP000327478">
    <property type="component" value="Chromosome"/>
</dbReference>
<accession>A0A5Q0P2H3</accession>
<keyword evidence="3" id="KW-1185">Reference proteome</keyword>
<dbReference type="EMBL" id="WITK01000006">
    <property type="protein sequence ID" value="MQW91951.1"/>
    <property type="molecule type" value="Genomic_DNA"/>
</dbReference>
<evidence type="ECO:0000313" key="1">
    <source>
        <dbReference type="EMBL" id="MQW91951.1"/>
    </source>
</evidence>
<dbReference type="AlphaFoldDB" id="A0A5Q0P2H3"/>
<evidence type="ECO:0008006" key="5">
    <source>
        <dbReference type="Google" id="ProtNLM"/>
    </source>
</evidence>
<evidence type="ECO:0000313" key="3">
    <source>
        <dbReference type="Proteomes" id="UP000327478"/>
    </source>
</evidence>
<protein>
    <recommendedName>
        <fullName evidence="5">DNA-binding protein</fullName>
    </recommendedName>
</protein>
<name>A0A5Q0P2H3_9GAMM</name>